<name>A0A1W1XWA5_9BACT</name>
<dbReference type="EMBL" id="FWXF01000024">
    <property type="protein sequence ID" value="SMC27798.1"/>
    <property type="molecule type" value="Genomic_DNA"/>
</dbReference>
<dbReference type="InterPro" id="IPR013976">
    <property type="entry name" value="HDOD"/>
</dbReference>
<feature type="domain" description="HDOD" evidence="1">
    <location>
        <begin position="31"/>
        <end position="229"/>
    </location>
</feature>
<keyword evidence="3" id="KW-1185">Reference proteome</keyword>
<gene>
    <name evidence="2" type="ORF">SAMN02746041_03073</name>
</gene>
<dbReference type="PANTHER" id="PTHR33525">
    <property type="match status" value="1"/>
</dbReference>
<dbReference type="PROSITE" id="PS51833">
    <property type="entry name" value="HDOD"/>
    <property type="match status" value="1"/>
</dbReference>
<dbReference type="SUPFAM" id="SSF109604">
    <property type="entry name" value="HD-domain/PDEase-like"/>
    <property type="match status" value="1"/>
</dbReference>
<protein>
    <submittedName>
        <fullName evidence="2">HD-like signal output (HDOD) domain, no enzymatic activity</fullName>
    </submittedName>
</protein>
<organism evidence="2 3">
    <name type="scientific">Desulfacinum hydrothermale DSM 13146</name>
    <dbReference type="NCBI Taxonomy" id="1121390"/>
    <lineage>
        <taxon>Bacteria</taxon>
        <taxon>Pseudomonadati</taxon>
        <taxon>Thermodesulfobacteriota</taxon>
        <taxon>Syntrophobacteria</taxon>
        <taxon>Syntrophobacterales</taxon>
        <taxon>Syntrophobacteraceae</taxon>
        <taxon>Desulfacinum</taxon>
    </lineage>
</organism>
<dbReference type="Proteomes" id="UP000192783">
    <property type="component" value="Unassembled WGS sequence"/>
</dbReference>
<dbReference type="AlphaFoldDB" id="A0A1W1XWA5"/>
<dbReference type="RefSeq" id="WP_170920653.1">
    <property type="nucleotide sequence ID" value="NZ_FWXF01000024.1"/>
</dbReference>
<evidence type="ECO:0000313" key="3">
    <source>
        <dbReference type="Proteomes" id="UP000192783"/>
    </source>
</evidence>
<evidence type="ECO:0000259" key="1">
    <source>
        <dbReference type="PROSITE" id="PS51833"/>
    </source>
</evidence>
<proteinExistence type="predicted"/>
<reference evidence="2 3" key="1">
    <citation type="submission" date="2017-04" db="EMBL/GenBank/DDBJ databases">
        <authorList>
            <person name="Afonso C.L."/>
            <person name="Miller P.J."/>
            <person name="Scott M.A."/>
            <person name="Spackman E."/>
            <person name="Goraichik I."/>
            <person name="Dimitrov K.M."/>
            <person name="Suarez D.L."/>
            <person name="Swayne D.E."/>
        </authorList>
    </citation>
    <scope>NUCLEOTIDE SEQUENCE [LARGE SCALE GENOMIC DNA]</scope>
    <source>
        <strain evidence="2 3">DSM 13146</strain>
    </source>
</reference>
<dbReference type="PANTHER" id="PTHR33525:SF3">
    <property type="entry name" value="RIBONUCLEASE Y"/>
    <property type="match status" value="1"/>
</dbReference>
<dbReference type="Gene3D" id="1.10.3210.10">
    <property type="entry name" value="Hypothetical protein af1432"/>
    <property type="match status" value="1"/>
</dbReference>
<accession>A0A1W1XWA5</accession>
<sequence>MFIHGSMIMIMRMRGGTVFQEQAIQGLIDAVPTLPDTVYRVMDMMQDPQVEPKVLARVVQEDPGLALQTLYLCNSPYYFLPVEVRSIEHAVRLVGISTVCGLVMAAHFHGLVKRYSGKAADVWLKGARRHFLQAAECCRFLVRSAGCDVGQAEAFTVGLMHDIGKLVLAQLGAAEAEAVEEAVIHSGLDLVDAELQVLGVDHAEAGALLAQKWNLPQAIVEVVRHHHVPEKSDLSLTYFTFLADAFSRLEKGEEGLGRVLDLSRVEKWVQDRCGLDRRRLEELAVRWTESLSSETGD</sequence>
<dbReference type="InterPro" id="IPR052340">
    <property type="entry name" value="RNase_Y/CdgJ"/>
</dbReference>
<dbReference type="STRING" id="1121390.SAMN02746041_03073"/>
<evidence type="ECO:0000313" key="2">
    <source>
        <dbReference type="EMBL" id="SMC27798.1"/>
    </source>
</evidence>
<dbReference type="Pfam" id="PF08668">
    <property type="entry name" value="HDOD"/>
    <property type="match status" value="1"/>
</dbReference>